<evidence type="ECO:0000256" key="3">
    <source>
        <dbReference type="ARBA" id="ARBA00021584"/>
    </source>
</evidence>
<protein>
    <recommendedName>
        <fullName evidence="3">Uncharacterized protein ycf33</fullName>
    </recommendedName>
</protein>
<evidence type="ECO:0000313" key="6">
    <source>
        <dbReference type="EMBL" id="QDR24625.1"/>
    </source>
</evidence>
<sequence>MKIFWENLTRYPRFLITSVSGLIIVLLNPLIKLAKKNTITQLFLVVFVFLTFITFSCILNAMLNL</sequence>
<keyword evidence="5" id="KW-0812">Transmembrane</keyword>
<geneLocation type="chloroplast" evidence="6"/>
<keyword evidence="5" id="KW-0472">Membrane</keyword>
<dbReference type="Pfam" id="PF05421">
    <property type="entry name" value="DUF751"/>
    <property type="match status" value="1"/>
</dbReference>
<feature type="transmembrane region" description="Helical" evidence="5">
    <location>
        <begin position="12"/>
        <end position="30"/>
    </location>
</feature>
<keyword evidence="4 6" id="KW-0934">Plastid</keyword>
<organism evidence="6">
    <name type="scientific">Pseudopedinella elastica</name>
    <dbReference type="NCBI Taxonomy" id="35684"/>
    <lineage>
        <taxon>Eukaryota</taxon>
        <taxon>Sar</taxon>
        <taxon>Stramenopiles</taxon>
        <taxon>Ochrophyta</taxon>
        <taxon>Dictyochophyceae</taxon>
        <taxon>Pedinellales</taxon>
        <taxon>Pseudopedinella</taxon>
    </lineage>
</organism>
<proteinExistence type="inferred from homology"/>
<name>A0A516ZA82_9STRA</name>
<gene>
    <name evidence="6" type="primary">ycf33</name>
</gene>
<dbReference type="AlphaFoldDB" id="A0A516ZA82"/>
<dbReference type="GO" id="GO:0009536">
    <property type="term" value="C:plastid"/>
    <property type="evidence" value="ECO:0007669"/>
    <property type="project" value="UniProtKB-SubCell"/>
</dbReference>
<feature type="transmembrane region" description="Helical" evidence="5">
    <location>
        <begin position="42"/>
        <end position="63"/>
    </location>
</feature>
<dbReference type="EMBL" id="MK518353">
    <property type="protein sequence ID" value="QDR24625.1"/>
    <property type="molecule type" value="Genomic_DNA"/>
</dbReference>
<keyword evidence="6" id="KW-0150">Chloroplast</keyword>
<evidence type="ECO:0000256" key="4">
    <source>
        <dbReference type="ARBA" id="ARBA00022640"/>
    </source>
</evidence>
<reference evidence="6" key="1">
    <citation type="journal article" date="2019" name="J. Phycol.">
        <title>Dictyochophyceae plastid genomes reveal unusual variability of their organization.</title>
        <authorList>
            <person name="Han K.Y."/>
            <person name="Maciszewski K."/>
            <person name="Graf L."/>
            <person name="Yang J.H."/>
            <person name="Andersen R.A."/>
            <person name="Karnkowska A."/>
            <person name="Yoon H.S."/>
        </authorList>
    </citation>
    <scope>NUCLEOTIDE SEQUENCE</scope>
</reference>
<keyword evidence="5" id="KW-1133">Transmembrane helix</keyword>
<evidence type="ECO:0000256" key="5">
    <source>
        <dbReference type="SAM" id="Phobius"/>
    </source>
</evidence>
<dbReference type="InterPro" id="IPR008470">
    <property type="entry name" value="Uncharacterised_Ycf33"/>
</dbReference>
<comment type="similarity">
    <text evidence="2">Belongs to the ycf33 family.</text>
</comment>
<evidence type="ECO:0000256" key="1">
    <source>
        <dbReference type="ARBA" id="ARBA00004474"/>
    </source>
</evidence>
<accession>A0A516ZA82</accession>
<dbReference type="GeneID" id="41657511"/>
<comment type="subcellular location">
    <subcellularLocation>
        <location evidence="1">Plastid</location>
    </subcellularLocation>
</comment>
<dbReference type="RefSeq" id="YP_009684539.1">
    <property type="nucleotide sequence ID" value="NC_044408.1"/>
</dbReference>
<evidence type="ECO:0000256" key="2">
    <source>
        <dbReference type="ARBA" id="ARBA00010985"/>
    </source>
</evidence>